<feature type="compositionally biased region" description="Acidic residues" evidence="12">
    <location>
        <begin position="622"/>
        <end position="631"/>
    </location>
</feature>
<evidence type="ECO:0000256" key="5">
    <source>
        <dbReference type="ARBA" id="ARBA00022723"/>
    </source>
</evidence>
<dbReference type="NCBIfam" id="NF006585">
    <property type="entry name" value="PRK09111.1"/>
    <property type="match status" value="1"/>
</dbReference>
<dbReference type="SUPFAM" id="SSF48019">
    <property type="entry name" value="post-AAA+ oligomerization domain-like"/>
    <property type="match status" value="1"/>
</dbReference>
<dbReference type="RefSeq" id="WP_121221546.1">
    <property type="nucleotide sequence ID" value="NZ_RBIG01000003.1"/>
</dbReference>
<evidence type="ECO:0000256" key="11">
    <source>
        <dbReference type="RuleBase" id="RU364063"/>
    </source>
</evidence>
<reference evidence="14 15" key="1">
    <citation type="submission" date="2018-10" db="EMBL/GenBank/DDBJ databases">
        <title>Comparative analysis of microorganisms from saline springs in Andes Mountain Range, Colombia.</title>
        <authorList>
            <person name="Rubin E."/>
        </authorList>
    </citation>
    <scope>NUCLEOTIDE SEQUENCE [LARGE SCALE GENOMIC DNA]</scope>
    <source>
        <strain evidence="14 15">USBA 36</strain>
    </source>
</reference>
<name>A0A420WCW4_9PROT</name>
<dbReference type="InterPro" id="IPR012763">
    <property type="entry name" value="DNA_pol_III_sug/sutau_N"/>
</dbReference>
<comment type="similarity">
    <text evidence="1 11">Belongs to the DnaX/STICHEL family.</text>
</comment>
<dbReference type="GO" id="GO:0003677">
    <property type="term" value="F:DNA binding"/>
    <property type="evidence" value="ECO:0007669"/>
    <property type="project" value="InterPro"/>
</dbReference>
<dbReference type="CDD" id="cd00009">
    <property type="entry name" value="AAA"/>
    <property type="match status" value="1"/>
</dbReference>
<dbReference type="CDD" id="cd18137">
    <property type="entry name" value="HLD_clamp_pol_III_gamma_tau"/>
    <property type="match status" value="1"/>
</dbReference>
<dbReference type="EC" id="2.7.7.7" evidence="11"/>
<keyword evidence="2 11" id="KW-0808">Transferase</keyword>
<evidence type="ECO:0000256" key="6">
    <source>
        <dbReference type="ARBA" id="ARBA00022741"/>
    </source>
</evidence>
<evidence type="ECO:0000256" key="4">
    <source>
        <dbReference type="ARBA" id="ARBA00022705"/>
    </source>
</evidence>
<dbReference type="GO" id="GO:0003887">
    <property type="term" value="F:DNA-directed DNA polymerase activity"/>
    <property type="evidence" value="ECO:0007669"/>
    <property type="project" value="UniProtKB-KW"/>
</dbReference>
<feature type="region of interest" description="Disordered" evidence="12">
    <location>
        <begin position="404"/>
        <end position="479"/>
    </location>
</feature>
<dbReference type="InterPro" id="IPR045085">
    <property type="entry name" value="HLD_clamp_pol_III_gamma_tau"/>
</dbReference>
<comment type="function">
    <text evidence="11">DNA polymerase III is a complex, multichain enzyme responsible for most of the replicative synthesis in bacteria. This DNA polymerase also exhibits 3' to 5' exonuclease activity.</text>
</comment>
<dbReference type="Pfam" id="PF22608">
    <property type="entry name" value="DNAX_ATPase_lid"/>
    <property type="match status" value="1"/>
</dbReference>
<dbReference type="OrthoDB" id="9810148at2"/>
<protein>
    <recommendedName>
        <fullName evidence="11">DNA polymerase III subunit gamma/tau</fullName>
        <ecNumber evidence="11">2.7.7.7</ecNumber>
    </recommendedName>
</protein>
<evidence type="ECO:0000313" key="14">
    <source>
        <dbReference type="EMBL" id="RKQ68770.1"/>
    </source>
</evidence>
<dbReference type="PANTHER" id="PTHR11669">
    <property type="entry name" value="REPLICATION FACTOR C / DNA POLYMERASE III GAMMA-TAU SUBUNIT"/>
    <property type="match status" value="1"/>
</dbReference>
<comment type="caution">
    <text evidence="14">The sequence shown here is derived from an EMBL/GenBank/DDBJ whole genome shotgun (WGS) entry which is preliminary data.</text>
</comment>
<feature type="compositionally biased region" description="Low complexity" evidence="12">
    <location>
        <begin position="422"/>
        <end position="442"/>
    </location>
</feature>
<feature type="domain" description="AAA+ ATPase" evidence="13">
    <location>
        <begin position="53"/>
        <end position="200"/>
    </location>
</feature>
<dbReference type="FunFam" id="3.40.50.300:FF:000014">
    <property type="entry name" value="DNA polymerase III subunit gamma/tau"/>
    <property type="match status" value="1"/>
</dbReference>
<dbReference type="GO" id="GO:0009360">
    <property type="term" value="C:DNA polymerase III complex"/>
    <property type="evidence" value="ECO:0007669"/>
    <property type="project" value="InterPro"/>
</dbReference>
<evidence type="ECO:0000256" key="12">
    <source>
        <dbReference type="SAM" id="MobiDB-lite"/>
    </source>
</evidence>
<comment type="catalytic activity">
    <reaction evidence="10 11">
        <text>DNA(n) + a 2'-deoxyribonucleoside 5'-triphosphate = DNA(n+1) + diphosphate</text>
        <dbReference type="Rhea" id="RHEA:22508"/>
        <dbReference type="Rhea" id="RHEA-COMP:17339"/>
        <dbReference type="Rhea" id="RHEA-COMP:17340"/>
        <dbReference type="ChEBI" id="CHEBI:33019"/>
        <dbReference type="ChEBI" id="CHEBI:61560"/>
        <dbReference type="ChEBI" id="CHEBI:173112"/>
        <dbReference type="EC" id="2.7.7.7"/>
    </reaction>
</comment>
<evidence type="ECO:0000256" key="1">
    <source>
        <dbReference type="ARBA" id="ARBA00006360"/>
    </source>
</evidence>
<dbReference type="InterPro" id="IPR027417">
    <property type="entry name" value="P-loop_NTPase"/>
</dbReference>
<keyword evidence="6 11" id="KW-0547">Nucleotide-binding</keyword>
<dbReference type="GO" id="GO:0006261">
    <property type="term" value="P:DNA-templated DNA replication"/>
    <property type="evidence" value="ECO:0007669"/>
    <property type="project" value="TreeGrafter"/>
</dbReference>
<organism evidence="14 15">
    <name type="scientific">Oceanibaculum indicum</name>
    <dbReference type="NCBI Taxonomy" id="526216"/>
    <lineage>
        <taxon>Bacteria</taxon>
        <taxon>Pseudomonadati</taxon>
        <taxon>Pseudomonadota</taxon>
        <taxon>Alphaproteobacteria</taxon>
        <taxon>Rhodospirillales</taxon>
        <taxon>Oceanibaculaceae</taxon>
        <taxon>Oceanibaculum</taxon>
    </lineage>
</organism>
<comment type="subunit">
    <text evidence="11">DNA polymerase III contains a core (composed of alpha, epsilon and theta chains) that associates with a tau subunit. This core dimerizes to form the POLIII' complex. PolIII' associates with the gamma complex (composed of gamma, delta, delta', psi and chi chains) and with the beta chain to form the complete DNA polymerase III complex.</text>
</comment>
<sequence length="631" mass="66925">MTEQTTPTAEATPAPQAPYRVLARKYRPQTFAEMIGQEALVRTLRNAIASGRLAHAFMLTGVRGVGKTTTARILARALNCTGPDGQGGPTVSPCGVCEACRGIAEDRHPDVLEMDAASRTGVNDIRELIEGVRYRPVSARYKIYIIDEVHMLSTAAFNALLKTLEEPPPDVKFIFATTEIRKVPVTVLSRCQRFDLRRVDLDVLSGHFAAIAQKEGIGIEEGALRLVARAADGSVRDGLSILDQAIALAGNDAESATVTEESVKGMLGLADRDQALDLFDAVMRGDPTAALERLAGLHGVGADPVVIVQDLLELTHFLTRLKVAPAAVAASGLSDAELARGRDISSRLGVAALARAWQGLLKGLQEVQTAPQPLQAAEMVLIRLAHMAELPPPAELIRQAKEGGGSVAPAGAPMPAPPSPPSGSASRPSAAPQAAPPADAVGTSAGGTDDMPPWVTGESGGGPQAMRQPAPQPAVQVEPALPDPRSFAEVVALFRDNREVLLQSELEMKVHLVHFEPGRIEFHPGPGTRPDLASQIGRYLGEWTGRRWLVSVSREPGQPTIAEQRHAAENEQRDRASRHPLVLAVQDHFPGAAIADVRALQPAETPVAGISDTLDGTMDDGIAGEDQSEED</sequence>
<dbReference type="Gene3D" id="1.20.272.10">
    <property type="match status" value="1"/>
</dbReference>
<dbReference type="SUPFAM" id="SSF52540">
    <property type="entry name" value="P-loop containing nucleoside triphosphate hydrolases"/>
    <property type="match status" value="1"/>
</dbReference>
<keyword evidence="4 11" id="KW-0235">DNA replication</keyword>
<dbReference type="Gene3D" id="1.10.8.60">
    <property type="match status" value="1"/>
</dbReference>
<dbReference type="InterPro" id="IPR022754">
    <property type="entry name" value="DNA_pol_III_gamma-3"/>
</dbReference>
<dbReference type="FunFam" id="1.10.8.60:FF:000013">
    <property type="entry name" value="DNA polymerase III subunit gamma/tau"/>
    <property type="match status" value="1"/>
</dbReference>
<dbReference type="Pfam" id="PF13177">
    <property type="entry name" value="DNA_pol3_delta2"/>
    <property type="match status" value="1"/>
</dbReference>
<dbReference type="Pfam" id="PF12362">
    <property type="entry name" value="DUF3646"/>
    <property type="match status" value="1"/>
</dbReference>
<evidence type="ECO:0000256" key="10">
    <source>
        <dbReference type="ARBA" id="ARBA00049244"/>
    </source>
</evidence>
<feature type="compositionally biased region" description="Pro residues" evidence="12">
    <location>
        <begin position="412"/>
        <end position="421"/>
    </location>
</feature>
<evidence type="ECO:0000256" key="9">
    <source>
        <dbReference type="ARBA" id="ARBA00022932"/>
    </source>
</evidence>
<dbReference type="GO" id="GO:0005524">
    <property type="term" value="F:ATP binding"/>
    <property type="evidence" value="ECO:0007669"/>
    <property type="project" value="UniProtKB-KW"/>
</dbReference>
<accession>A0A420WCW4</accession>
<dbReference type="Gene3D" id="3.40.50.300">
    <property type="entry name" value="P-loop containing nucleotide triphosphate hydrolases"/>
    <property type="match status" value="1"/>
</dbReference>
<dbReference type="Pfam" id="PF12169">
    <property type="entry name" value="DNA_pol3_gamma3"/>
    <property type="match status" value="1"/>
</dbReference>
<dbReference type="InterPro" id="IPR022107">
    <property type="entry name" value="DNA_pol_III_gamma/tau_C"/>
</dbReference>
<dbReference type="InterPro" id="IPR050238">
    <property type="entry name" value="DNA_Rep/Repair_Clamp_Loader"/>
</dbReference>
<keyword evidence="3 11" id="KW-0548">Nucleotidyltransferase</keyword>
<proteinExistence type="inferred from homology"/>
<dbReference type="NCBIfam" id="TIGR02397">
    <property type="entry name" value="dnaX_nterm"/>
    <property type="match status" value="1"/>
</dbReference>
<dbReference type="PANTHER" id="PTHR11669:SF0">
    <property type="entry name" value="PROTEIN STICHEL-LIKE 2"/>
    <property type="match status" value="1"/>
</dbReference>
<keyword evidence="9 11" id="KW-0239">DNA-directed DNA polymerase</keyword>
<keyword evidence="8 11" id="KW-0067">ATP-binding</keyword>
<evidence type="ECO:0000313" key="15">
    <source>
        <dbReference type="Proteomes" id="UP000277424"/>
    </source>
</evidence>
<dbReference type="SMART" id="SM00382">
    <property type="entry name" value="AAA"/>
    <property type="match status" value="1"/>
</dbReference>
<evidence type="ECO:0000256" key="2">
    <source>
        <dbReference type="ARBA" id="ARBA00022679"/>
    </source>
</evidence>
<keyword evidence="7" id="KW-0862">Zinc</keyword>
<evidence type="ECO:0000256" key="3">
    <source>
        <dbReference type="ARBA" id="ARBA00022695"/>
    </source>
</evidence>
<dbReference type="InterPro" id="IPR003593">
    <property type="entry name" value="AAA+_ATPase"/>
</dbReference>
<dbReference type="InterPro" id="IPR008921">
    <property type="entry name" value="DNA_pol3_clamp-load_cplx_C"/>
</dbReference>
<feature type="region of interest" description="Disordered" evidence="12">
    <location>
        <begin position="606"/>
        <end position="631"/>
    </location>
</feature>
<keyword evidence="5" id="KW-0479">Metal-binding</keyword>
<evidence type="ECO:0000259" key="13">
    <source>
        <dbReference type="SMART" id="SM00382"/>
    </source>
</evidence>
<evidence type="ECO:0000256" key="7">
    <source>
        <dbReference type="ARBA" id="ARBA00022833"/>
    </source>
</evidence>
<dbReference type="GO" id="GO:0046872">
    <property type="term" value="F:metal ion binding"/>
    <property type="evidence" value="ECO:0007669"/>
    <property type="project" value="UniProtKB-KW"/>
</dbReference>
<evidence type="ECO:0000256" key="8">
    <source>
        <dbReference type="ARBA" id="ARBA00022840"/>
    </source>
</evidence>
<dbReference type="Proteomes" id="UP000277424">
    <property type="component" value="Unassembled WGS sequence"/>
</dbReference>
<gene>
    <name evidence="11" type="primary">dnaX</name>
    <name evidence="14" type="ORF">BCL74_3253</name>
</gene>
<dbReference type="EMBL" id="RBIG01000003">
    <property type="protein sequence ID" value="RKQ68770.1"/>
    <property type="molecule type" value="Genomic_DNA"/>
</dbReference>
<dbReference type="AlphaFoldDB" id="A0A420WCW4"/>
<feature type="compositionally biased region" description="Low complexity" evidence="12">
    <location>
        <begin position="464"/>
        <end position="479"/>
    </location>
</feature>